<proteinExistence type="predicted"/>
<protein>
    <submittedName>
        <fullName evidence="5">AraC family transcriptional regulator</fullName>
    </submittedName>
</protein>
<dbReference type="PANTHER" id="PTHR43280">
    <property type="entry name" value="ARAC-FAMILY TRANSCRIPTIONAL REGULATOR"/>
    <property type="match status" value="1"/>
</dbReference>
<evidence type="ECO:0000256" key="2">
    <source>
        <dbReference type="ARBA" id="ARBA00023125"/>
    </source>
</evidence>
<dbReference type="PROSITE" id="PS00041">
    <property type="entry name" value="HTH_ARAC_FAMILY_1"/>
    <property type="match status" value="1"/>
</dbReference>
<feature type="domain" description="HTH araC/xylS-type" evidence="4">
    <location>
        <begin position="188"/>
        <end position="288"/>
    </location>
</feature>
<dbReference type="SUPFAM" id="SSF46689">
    <property type="entry name" value="Homeodomain-like"/>
    <property type="match status" value="2"/>
</dbReference>
<keyword evidence="3" id="KW-0804">Transcription</keyword>
<name>A0ABU7H250_9SPHI</name>
<keyword evidence="1" id="KW-0805">Transcription regulation</keyword>
<evidence type="ECO:0000256" key="1">
    <source>
        <dbReference type="ARBA" id="ARBA00023015"/>
    </source>
</evidence>
<dbReference type="SUPFAM" id="SSF51182">
    <property type="entry name" value="RmlC-like cupins"/>
    <property type="match status" value="1"/>
</dbReference>
<dbReference type="InterPro" id="IPR018062">
    <property type="entry name" value="HTH_AraC-typ_CS"/>
</dbReference>
<dbReference type="Proteomes" id="UP001337681">
    <property type="component" value="Unassembled WGS sequence"/>
</dbReference>
<dbReference type="InterPro" id="IPR014710">
    <property type="entry name" value="RmlC-like_jellyroll"/>
</dbReference>
<keyword evidence="6" id="KW-1185">Reference proteome</keyword>
<dbReference type="PANTHER" id="PTHR43280:SF2">
    <property type="entry name" value="HTH-TYPE TRANSCRIPTIONAL REGULATOR EXSA"/>
    <property type="match status" value="1"/>
</dbReference>
<organism evidence="5 6">
    <name type="scientific">Pedobacter flavus</name>
    <dbReference type="NCBI Taxonomy" id="3113906"/>
    <lineage>
        <taxon>Bacteria</taxon>
        <taxon>Pseudomonadati</taxon>
        <taxon>Bacteroidota</taxon>
        <taxon>Sphingobacteriia</taxon>
        <taxon>Sphingobacteriales</taxon>
        <taxon>Sphingobacteriaceae</taxon>
        <taxon>Pedobacter</taxon>
    </lineage>
</organism>
<dbReference type="InterPro" id="IPR020449">
    <property type="entry name" value="Tscrpt_reg_AraC-type_HTH"/>
</dbReference>
<dbReference type="InterPro" id="IPR018060">
    <property type="entry name" value="HTH_AraC"/>
</dbReference>
<dbReference type="PROSITE" id="PS01124">
    <property type="entry name" value="HTH_ARAC_FAMILY_2"/>
    <property type="match status" value="1"/>
</dbReference>
<sequence length="299" mass="34419">MKVLPFTILVPENKSVISERVTLPYFYQYLHRHEEMQITWVERGRGTLIVGTSMHPFQDNDIFVIGANIPHLFKSNPEYFNGEESLSIKACSIYFNPDGLLSPLFNLPEMNQVNNFLNNYRQGFKIPTSISGEIANKLVDIHESSSLTVIYEFLKLWESIMQFKQPLVPICKVSKSVNISENEGRRLSTIINYIIENYHHPIALEDVANTACMTPQAFCRYFKQHTGKTFVNYLNEVRIHDACKHLTTVNLHDGISNIAFKAGFNSITNFNRVFKSIVGQSPRQYLERYKKISTVRNTA</sequence>
<evidence type="ECO:0000313" key="6">
    <source>
        <dbReference type="Proteomes" id="UP001337681"/>
    </source>
</evidence>
<dbReference type="Gene3D" id="1.10.10.60">
    <property type="entry name" value="Homeodomain-like"/>
    <property type="match status" value="2"/>
</dbReference>
<dbReference type="EMBL" id="JAZDQU010000002">
    <property type="protein sequence ID" value="MEE1885382.1"/>
    <property type="molecule type" value="Genomic_DNA"/>
</dbReference>
<dbReference type="InterPro" id="IPR011051">
    <property type="entry name" value="RmlC_Cupin_sf"/>
</dbReference>
<dbReference type="RefSeq" id="WP_330146280.1">
    <property type="nucleotide sequence ID" value="NZ_JAZDQU010000002.1"/>
</dbReference>
<evidence type="ECO:0000313" key="5">
    <source>
        <dbReference type="EMBL" id="MEE1885382.1"/>
    </source>
</evidence>
<evidence type="ECO:0000259" key="4">
    <source>
        <dbReference type="PROSITE" id="PS01124"/>
    </source>
</evidence>
<dbReference type="Gene3D" id="2.60.120.10">
    <property type="entry name" value="Jelly Rolls"/>
    <property type="match status" value="1"/>
</dbReference>
<dbReference type="InterPro" id="IPR009057">
    <property type="entry name" value="Homeodomain-like_sf"/>
</dbReference>
<gene>
    <name evidence="5" type="ORF">VRU49_08130</name>
</gene>
<comment type="caution">
    <text evidence="5">The sequence shown here is derived from an EMBL/GenBank/DDBJ whole genome shotgun (WGS) entry which is preliminary data.</text>
</comment>
<reference evidence="5 6" key="1">
    <citation type="submission" date="2024-01" db="EMBL/GenBank/DDBJ databases">
        <title>Pedobacter sp. nov., isolated from oil-contaminated soil.</title>
        <authorList>
            <person name="Le N.T.T."/>
        </authorList>
    </citation>
    <scope>NUCLEOTIDE SEQUENCE [LARGE SCALE GENOMIC DNA]</scope>
    <source>
        <strain evidence="5 6">VNH31</strain>
    </source>
</reference>
<keyword evidence="2" id="KW-0238">DNA-binding</keyword>
<dbReference type="Pfam" id="PF12833">
    <property type="entry name" value="HTH_18"/>
    <property type="match status" value="1"/>
</dbReference>
<accession>A0ABU7H250</accession>
<dbReference type="SMART" id="SM00342">
    <property type="entry name" value="HTH_ARAC"/>
    <property type="match status" value="1"/>
</dbReference>
<evidence type="ECO:0000256" key="3">
    <source>
        <dbReference type="ARBA" id="ARBA00023163"/>
    </source>
</evidence>
<dbReference type="PRINTS" id="PR00032">
    <property type="entry name" value="HTHARAC"/>
</dbReference>